<dbReference type="AlphaFoldDB" id="A0A9W8MF21"/>
<evidence type="ECO:0000313" key="1">
    <source>
        <dbReference type="EMBL" id="KAJ2927457.1"/>
    </source>
</evidence>
<accession>A0A9W8MF21</accession>
<gene>
    <name evidence="1" type="ORF">H1R20_g9639</name>
</gene>
<dbReference type="EMBL" id="JANBPK010000989">
    <property type="protein sequence ID" value="KAJ2927457.1"/>
    <property type="molecule type" value="Genomic_DNA"/>
</dbReference>
<evidence type="ECO:0000313" key="2">
    <source>
        <dbReference type="Proteomes" id="UP001140091"/>
    </source>
</evidence>
<name>A0A9W8MF21_9AGAR</name>
<keyword evidence="2" id="KW-1185">Reference proteome</keyword>
<feature type="non-terminal residue" evidence="1">
    <location>
        <position position="1"/>
    </location>
</feature>
<reference evidence="1" key="1">
    <citation type="submission" date="2022-06" db="EMBL/GenBank/DDBJ databases">
        <title>Genome Sequence of Candolleomyces eurysporus.</title>
        <authorList>
            <person name="Buettner E."/>
        </authorList>
    </citation>
    <scope>NUCLEOTIDE SEQUENCE</scope>
    <source>
        <strain evidence="1">VTCC 930004</strain>
    </source>
</reference>
<comment type="caution">
    <text evidence="1">The sequence shown here is derived from an EMBL/GenBank/DDBJ whole genome shotgun (WGS) entry which is preliminary data.</text>
</comment>
<dbReference type="Proteomes" id="UP001140091">
    <property type="component" value="Unassembled WGS sequence"/>
</dbReference>
<organism evidence="1 2">
    <name type="scientific">Candolleomyces eurysporus</name>
    <dbReference type="NCBI Taxonomy" id="2828524"/>
    <lineage>
        <taxon>Eukaryota</taxon>
        <taxon>Fungi</taxon>
        <taxon>Dikarya</taxon>
        <taxon>Basidiomycota</taxon>
        <taxon>Agaricomycotina</taxon>
        <taxon>Agaricomycetes</taxon>
        <taxon>Agaricomycetidae</taxon>
        <taxon>Agaricales</taxon>
        <taxon>Agaricineae</taxon>
        <taxon>Psathyrellaceae</taxon>
        <taxon>Candolleomyces</taxon>
    </lineage>
</organism>
<sequence length="138" mass="15708">MPKVRPGWTPRQSILLRIAAIEYLRVANAEQNCDEYLETFFQEWLMTYGVPEVPEGCTAEGSLALLKVRVTATVKWHVFAGDRSLKVSYKARIHALKLQLQRDLFHLWDLPDDLPYKAQIKARAGESGLESGFSSMKV</sequence>
<proteinExistence type="predicted"/>
<protein>
    <submittedName>
        <fullName evidence="1">Uncharacterized protein</fullName>
    </submittedName>
</protein>